<evidence type="ECO:0000256" key="3">
    <source>
        <dbReference type="ARBA" id="ARBA00001947"/>
    </source>
</evidence>
<comment type="cofactor">
    <cofactor evidence="2">
        <name>Mg(2+)</name>
        <dbReference type="ChEBI" id="CHEBI:18420"/>
    </cofactor>
</comment>
<name>A0ABZ0QRB7_9FIRM</name>
<accession>A0ABZ0QRB7</accession>
<dbReference type="Pfam" id="PF02073">
    <property type="entry name" value="Peptidase_M29"/>
    <property type="match status" value="1"/>
</dbReference>
<comment type="similarity">
    <text evidence="4">Belongs to the peptidase M29 family.</text>
</comment>
<evidence type="ECO:0000256" key="1">
    <source>
        <dbReference type="ARBA" id="ARBA00001941"/>
    </source>
</evidence>
<dbReference type="EMBL" id="CP132508">
    <property type="protein sequence ID" value="WPD19292.1"/>
    <property type="molecule type" value="Genomic_DNA"/>
</dbReference>
<keyword evidence="6" id="KW-0645">Protease</keyword>
<dbReference type="SUPFAM" id="SSF144052">
    <property type="entry name" value="Thermophilic metalloprotease-like"/>
    <property type="match status" value="1"/>
</dbReference>
<sequence>MIDPRVRKMAQVLVRYSLGLEAGDHILIQTSDLATPLVQAIYREALRVGAFPQVLAQLEGLSEIYLKEASEEQLRVLTPLDRLAYEQYQHSLVIHAPHNVKALSGVDPRRLAIAQEARRPLTERLMARVGQGGKYCVTLFPTQALAQEAGMSLADYQAFVFAACRLDDDDPVASWQAVSRRQQRLVEFLNGVREIRVVGDGTDLTLSVTGRTWINADGHINFPDGEVFTGPVEDSVRGTIRFSFPGIFQGQEIEDIRLRFEDGRVVQAEAARGQALLDALLATDPGARYVGEFAIGTNERITRFSRNLLFDEKIGGTVHLALGASYPITGGRNRSAIHWDMICDLRQGGEIYADGQPIFRDGRFLLEV</sequence>
<dbReference type="InterPro" id="IPR035097">
    <property type="entry name" value="M29_N-terminal"/>
</dbReference>
<keyword evidence="5 10" id="KW-0031">Aminopeptidase</keyword>
<comment type="cofactor">
    <cofactor evidence="1">
        <name>Co(2+)</name>
        <dbReference type="ChEBI" id="CHEBI:48828"/>
    </cofactor>
</comment>
<evidence type="ECO:0000313" key="10">
    <source>
        <dbReference type="EMBL" id="WPD19292.1"/>
    </source>
</evidence>
<proteinExistence type="inferred from homology"/>
<dbReference type="InterPro" id="IPR000787">
    <property type="entry name" value="Peptidase_M29"/>
</dbReference>
<evidence type="ECO:0000256" key="6">
    <source>
        <dbReference type="ARBA" id="ARBA00022670"/>
    </source>
</evidence>
<dbReference type="InterPro" id="IPR052170">
    <property type="entry name" value="M29_Exopeptidase"/>
</dbReference>
<dbReference type="RefSeq" id="WP_318750851.1">
    <property type="nucleotide sequence ID" value="NZ_CP132508.1"/>
</dbReference>
<keyword evidence="8" id="KW-0378">Hydrolase</keyword>
<evidence type="ECO:0000256" key="4">
    <source>
        <dbReference type="ARBA" id="ARBA00008236"/>
    </source>
</evidence>
<protein>
    <submittedName>
        <fullName evidence="10">Aminopeptidase</fullName>
    </submittedName>
</protein>
<dbReference type="PANTHER" id="PTHR34448:SF1">
    <property type="entry name" value="BLL6088 PROTEIN"/>
    <property type="match status" value="1"/>
</dbReference>
<reference evidence="10 11" key="1">
    <citation type="submission" date="2023-08" db="EMBL/GenBank/DDBJ databases">
        <title>Genome sequence of Thermaerobacter compostii strain Ins1, a spore-forming filamentous bacterium isolated from a deep geothermal reservoir.</title>
        <authorList>
            <person name="Bregnard D."/>
            <person name="Gonzalez D."/>
            <person name="Junier P."/>
        </authorList>
    </citation>
    <scope>NUCLEOTIDE SEQUENCE [LARGE SCALE GENOMIC DNA]</scope>
    <source>
        <strain evidence="10 11">Ins1</strain>
    </source>
</reference>
<evidence type="ECO:0000256" key="7">
    <source>
        <dbReference type="ARBA" id="ARBA00022723"/>
    </source>
</evidence>
<evidence type="ECO:0000256" key="8">
    <source>
        <dbReference type="ARBA" id="ARBA00022801"/>
    </source>
</evidence>
<gene>
    <name evidence="10" type="ORF">Q5761_01060</name>
</gene>
<comment type="cofactor">
    <cofactor evidence="3">
        <name>Zn(2+)</name>
        <dbReference type="ChEBI" id="CHEBI:29105"/>
    </cofactor>
</comment>
<evidence type="ECO:0000256" key="2">
    <source>
        <dbReference type="ARBA" id="ARBA00001946"/>
    </source>
</evidence>
<evidence type="ECO:0000313" key="11">
    <source>
        <dbReference type="Proteomes" id="UP001304683"/>
    </source>
</evidence>
<evidence type="ECO:0000256" key="5">
    <source>
        <dbReference type="ARBA" id="ARBA00022438"/>
    </source>
</evidence>
<dbReference type="Gene3D" id="3.40.1830.10">
    <property type="entry name" value="Thermophilic metalloprotease (M29)"/>
    <property type="match status" value="1"/>
</dbReference>
<organism evidence="10 11">
    <name type="scientific">Thermaerobacter composti</name>
    <dbReference type="NCBI Taxonomy" id="554949"/>
    <lineage>
        <taxon>Bacteria</taxon>
        <taxon>Bacillati</taxon>
        <taxon>Bacillota</taxon>
        <taxon>Clostridia</taxon>
        <taxon>Eubacteriales</taxon>
        <taxon>Clostridiales Family XVII. Incertae Sedis</taxon>
        <taxon>Thermaerobacter</taxon>
    </lineage>
</organism>
<dbReference type="GO" id="GO:0004177">
    <property type="term" value="F:aminopeptidase activity"/>
    <property type="evidence" value="ECO:0007669"/>
    <property type="project" value="UniProtKB-KW"/>
</dbReference>
<keyword evidence="11" id="KW-1185">Reference proteome</keyword>
<keyword evidence="9" id="KW-0482">Metalloprotease</keyword>
<dbReference type="Proteomes" id="UP001304683">
    <property type="component" value="Chromosome"/>
</dbReference>
<keyword evidence="7" id="KW-0479">Metal-binding</keyword>
<dbReference type="PANTHER" id="PTHR34448">
    <property type="entry name" value="AMINOPEPTIDASE"/>
    <property type="match status" value="1"/>
</dbReference>
<evidence type="ECO:0000256" key="9">
    <source>
        <dbReference type="ARBA" id="ARBA00023049"/>
    </source>
</evidence>